<name>A0ABX5YDT1_9MICC</name>
<sequence length="272" mass="30030">MGQPCHFPSWAPQYLSFLSARLAQGKATVRHEYFGQLPETLKTRLSVRVAGHGPDVVLIHGLGASSRYFTPLANILAKKYRVIVPELPGHGKNLDDGRPVTVPRFAHEIALALRELKVESAIVLGHSMGAQVSIELARTWPSLVKHLVIAAPAVNDREATLFRQARRLIQDFPHELNSVKAILMVDYLRCGIPWWAKSCEQMLDYSTVELLKTVRCPVDVVCGTRDPLSPPEFGLRLSAGIDHAKLTIMQQGAHGFNFSHAPELAALIDAAR</sequence>
<accession>A0ABX5YDT1</accession>
<evidence type="ECO:0000259" key="1">
    <source>
        <dbReference type="Pfam" id="PF12697"/>
    </source>
</evidence>
<evidence type="ECO:0000313" key="3">
    <source>
        <dbReference type="Proteomes" id="UP000320717"/>
    </source>
</evidence>
<proteinExistence type="predicted"/>
<dbReference type="PANTHER" id="PTHR43798:SF33">
    <property type="entry name" value="HYDROLASE, PUTATIVE (AFU_ORTHOLOGUE AFUA_2G14860)-RELATED"/>
    <property type="match status" value="1"/>
</dbReference>
<evidence type="ECO:0000313" key="2">
    <source>
        <dbReference type="EMBL" id="QDY67814.1"/>
    </source>
</evidence>
<dbReference type="InterPro" id="IPR029058">
    <property type="entry name" value="AB_hydrolase_fold"/>
</dbReference>
<reference evidence="2 3" key="1">
    <citation type="submission" date="2019-07" db="EMBL/GenBank/DDBJ databases">
        <title>Complete Genome Sequence of drought tolerant Plant Growth-Promoting Rhizobacterium Glutamicibacter halophytocola DR408.</title>
        <authorList>
            <person name="Nishu S.D."/>
            <person name="Lee T.K."/>
        </authorList>
    </citation>
    <scope>NUCLEOTIDE SEQUENCE [LARGE SCALE GENOMIC DNA]</scope>
    <source>
        <strain evidence="2 3">DR408</strain>
    </source>
</reference>
<dbReference type="PANTHER" id="PTHR43798">
    <property type="entry name" value="MONOACYLGLYCEROL LIPASE"/>
    <property type="match status" value="1"/>
</dbReference>
<protein>
    <submittedName>
        <fullName evidence="2">Alpha/beta hydrolase</fullName>
    </submittedName>
</protein>
<dbReference type="InterPro" id="IPR050266">
    <property type="entry name" value="AB_hydrolase_sf"/>
</dbReference>
<gene>
    <name evidence="2" type="ORF">FQA45_16740</name>
</gene>
<dbReference type="EMBL" id="CP042260">
    <property type="protein sequence ID" value="QDY67814.1"/>
    <property type="molecule type" value="Genomic_DNA"/>
</dbReference>
<dbReference type="Gene3D" id="3.40.50.1820">
    <property type="entry name" value="alpha/beta hydrolase"/>
    <property type="match status" value="1"/>
</dbReference>
<dbReference type="GO" id="GO:0016787">
    <property type="term" value="F:hydrolase activity"/>
    <property type="evidence" value="ECO:0007669"/>
    <property type="project" value="UniProtKB-KW"/>
</dbReference>
<dbReference type="SUPFAM" id="SSF53474">
    <property type="entry name" value="alpha/beta-Hydrolases"/>
    <property type="match status" value="1"/>
</dbReference>
<dbReference type="Pfam" id="PF12697">
    <property type="entry name" value="Abhydrolase_6"/>
    <property type="match status" value="1"/>
</dbReference>
<dbReference type="InterPro" id="IPR000073">
    <property type="entry name" value="AB_hydrolase_1"/>
</dbReference>
<organism evidence="2 3">
    <name type="scientific">Glutamicibacter halophytocola</name>
    <dbReference type="NCBI Taxonomy" id="1933880"/>
    <lineage>
        <taxon>Bacteria</taxon>
        <taxon>Bacillati</taxon>
        <taxon>Actinomycetota</taxon>
        <taxon>Actinomycetes</taxon>
        <taxon>Micrococcales</taxon>
        <taxon>Micrococcaceae</taxon>
        <taxon>Glutamicibacter</taxon>
    </lineage>
</organism>
<keyword evidence="3" id="KW-1185">Reference proteome</keyword>
<keyword evidence="2" id="KW-0378">Hydrolase</keyword>
<dbReference type="PRINTS" id="PR00111">
    <property type="entry name" value="ABHYDROLASE"/>
</dbReference>
<dbReference type="Proteomes" id="UP000320717">
    <property type="component" value="Chromosome"/>
</dbReference>
<feature type="domain" description="AB hydrolase-1" evidence="1">
    <location>
        <begin position="56"/>
        <end position="266"/>
    </location>
</feature>